<feature type="transmembrane region" description="Helical" evidence="2">
    <location>
        <begin position="40"/>
        <end position="58"/>
    </location>
</feature>
<dbReference type="Proteomes" id="UP000743370">
    <property type="component" value="Unassembled WGS sequence"/>
</dbReference>
<evidence type="ECO:0000313" key="3">
    <source>
        <dbReference type="EMBL" id="KAG2401306.1"/>
    </source>
</evidence>
<keyword evidence="2" id="KW-1133">Transmembrane helix</keyword>
<evidence type="ECO:0000256" key="1">
    <source>
        <dbReference type="SAM" id="MobiDB-lite"/>
    </source>
</evidence>
<keyword evidence="2" id="KW-0472">Membrane</keyword>
<protein>
    <submittedName>
        <fullName evidence="3">Uncharacterized protein</fullName>
    </submittedName>
</protein>
<proteinExistence type="predicted"/>
<accession>A0A8T0KNP1</accession>
<comment type="caution">
    <text evidence="3">The sequence shown here is derived from an EMBL/GenBank/DDBJ whole genome shotgun (WGS) entry which is preliminary data.</text>
</comment>
<keyword evidence="2" id="KW-0812">Transmembrane</keyword>
<gene>
    <name evidence="3" type="ORF">HKW66_Vig0196580</name>
</gene>
<dbReference type="EMBL" id="JABFOF010000003">
    <property type="protein sequence ID" value="KAG2401306.1"/>
    <property type="molecule type" value="Genomic_DNA"/>
</dbReference>
<evidence type="ECO:0000313" key="4">
    <source>
        <dbReference type="Proteomes" id="UP000743370"/>
    </source>
</evidence>
<sequence length="134" mass="14681">MSCPPLVVYGHHDTMLSMNSALKKRYKKKCTMLPVMAGKLQSLAFIVLIVWCCSWLNIKHATAKPLNTVVLHADAVNEPRRNILELSNIVLRGFNVGGGQKNNVVRKLVVDNSGPSPDGPGHKGSLPSYSKPKH</sequence>
<reference evidence="3 4" key="1">
    <citation type="submission" date="2020-05" db="EMBL/GenBank/DDBJ databases">
        <title>Vigna angularis (adzuki bean) Var. LongXiaoDou No. 4 denovo assembly.</title>
        <authorList>
            <person name="Xiang H."/>
        </authorList>
    </citation>
    <scope>NUCLEOTIDE SEQUENCE [LARGE SCALE GENOMIC DNA]</scope>
    <source>
        <tissue evidence="3">Leaf</tissue>
    </source>
</reference>
<feature type="region of interest" description="Disordered" evidence="1">
    <location>
        <begin position="111"/>
        <end position="134"/>
    </location>
</feature>
<evidence type="ECO:0000256" key="2">
    <source>
        <dbReference type="SAM" id="Phobius"/>
    </source>
</evidence>
<dbReference type="AlphaFoldDB" id="A0A8T0KNP1"/>
<organism evidence="3 4">
    <name type="scientific">Phaseolus angularis</name>
    <name type="common">Azuki bean</name>
    <name type="synonym">Vigna angularis</name>
    <dbReference type="NCBI Taxonomy" id="3914"/>
    <lineage>
        <taxon>Eukaryota</taxon>
        <taxon>Viridiplantae</taxon>
        <taxon>Streptophyta</taxon>
        <taxon>Embryophyta</taxon>
        <taxon>Tracheophyta</taxon>
        <taxon>Spermatophyta</taxon>
        <taxon>Magnoliopsida</taxon>
        <taxon>eudicotyledons</taxon>
        <taxon>Gunneridae</taxon>
        <taxon>Pentapetalae</taxon>
        <taxon>rosids</taxon>
        <taxon>fabids</taxon>
        <taxon>Fabales</taxon>
        <taxon>Fabaceae</taxon>
        <taxon>Papilionoideae</taxon>
        <taxon>50 kb inversion clade</taxon>
        <taxon>NPAAA clade</taxon>
        <taxon>indigoferoid/millettioid clade</taxon>
        <taxon>Phaseoleae</taxon>
        <taxon>Vigna</taxon>
    </lineage>
</organism>
<name>A0A8T0KNP1_PHAAN</name>